<organism evidence="1 2">
    <name type="scientific">Clarias magur</name>
    <name type="common">Asian catfish</name>
    <name type="synonym">Macropteronotus magur</name>
    <dbReference type="NCBI Taxonomy" id="1594786"/>
    <lineage>
        <taxon>Eukaryota</taxon>
        <taxon>Metazoa</taxon>
        <taxon>Chordata</taxon>
        <taxon>Craniata</taxon>
        <taxon>Vertebrata</taxon>
        <taxon>Euteleostomi</taxon>
        <taxon>Actinopterygii</taxon>
        <taxon>Neopterygii</taxon>
        <taxon>Teleostei</taxon>
        <taxon>Ostariophysi</taxon>
        <taxon>Siluriformes</taxon>
        <taxon>Clariidae</taxon>
        <taxon>Clarias</taxon>
    </lineage>
</organism>
<keyword evidence="1" id="KW-0418">Kinase</keyword>
<gene>
    <name evidence="1" type="primary">stk11ip</name>
    <name evidence="1" type="ORF">DAT39_020324</name>
</gene>
<keyword evidence="2" id="KW-1185">Reference proteome</keyword>
<feature type="non-terminal residue" evidence="1">
    <location>
        <position position="67"/>
    </location>
</feature>
<comment type="caution">
    <text evidence="1">The sequence shown here is derived from an EMBL/GenBank/DDBJ whole genome shotgun (WGS) entry which is preliminary data.</text>
</comment>
<dbReference type="EMBL" id="QNUK01000743">
    <property type="protein sequence ID" value="KAF5889974.1"/>
    <property type="molecule type" value="Genomic_DNA"/>
</dbReference>
<protein>
    <submittedName>
        <fullName evidence="1">Serine/threonine-protein kinase 11-interacting protein</fullName>
    </submittedName>
</protein>
<accession>A0A8J4U368</accession>
<sequence>VLLELLSKVALENEQQADKEKTATVRLQCLKCHAEFAQVPSNNLIRGRAESDVYYRYPDKTEKERTG</sequence>
<keyword evidence="1" id="KW-0808">Transferase</keyword>
<dbReference type="AlphaFoldDB" id="A0A8J4U368"/>
<dbReference type="Proteomes" id="UP000727407">
    <property type="component" value="Unassembled WGS sequence"/>
</dbReference>
<name>A0A8J4U368_CLAMG</name>
<reference evidence="1" key="1">
    <citation type="submission" date="2020-07" db="EMBL/GenBank/DDBJ databases">
        <title>Clarias magur genome sequencing, assembly and annotation.</title>
        <authorList>
            <person name="Kushwaha B."/>
            <person name="Kumar R."/>
            <person name="Das P."/>
            <person name="Joshi C.G."/>
            <person name="Kumar D."/>
            <person name="Nagpure N.S."/>
            <person name="Pandey M."/>
            <person name="Agarwal S."/>
            <person name="Srivastava S."/>
            <person name="Singh M."/>
            <person name="Sahoo L."/>
            <person name="Jayasankar P."/>
            <person name="Meher P.K."/>
            <person name="Koringa P.G."/>
            <person name="Iquebal M.A."/>
            <person name="Das S.P."/>
            <person name="Bit A."/>
            <person name="Patnaik S."/>
            <person name="Patel N."/>
            <person name="Shah T.M."/>
            <person name="Hinsu A."/>
            <person name="Jena J.K."/>
        </authorList>
    </citation>
    <scope>NUCLEOTIDE SEQUENCE</scope>
    <source>
        <strain evidence="1">CIFAMagur01</strain>
        <tissue evidence="1">Testis</tissue>
    </source>
</reference>
<proteinExistence type="predicted"/>
<feature type="non-terminal residue" evidence="1">
    <location>
        <position position="1"/>
    </location>
</feature>
<evidence type="ECO:0000313" key="1">
    <source>
        <dbReference type="EMBL" id="KAF5889974.1"/>
    </source>
</evidence>
<evidence type="ECO:0000313" key="2">
    <source>
        <dbReference type="Proteomes" id="UP000727407"/>
    </source>
</evidence>
<dbReference type="GO" id="GO:0016301">
    <property type="term" value="F:kinase activity"/>
    <property type="evidence" value="ECO:0007669"/>
    <property type="project" value="UniProtKB-KW"/>
</dbReference>